<dbReference type="Proteomes" id="UP000029590">
    <property type="component" value="Unassembled WGS sequence"/>
</dbReference>
<feature type="region of interest" description="Disordered" evidence="1">
    <location>
        <begin position="1"/>
        <end position="56"/>
    </location>
</feature>
<dbReference type="EMBL" id="JPGG01000015">
    <property type="protein sequence ID" value="KGC18047.1"/>
    <property type="molecule type" value="Genomic_DNA"/>
</dbReference>
<proteinExistence type="predicted"/>
<gene>
    <name evidence="2" type="ORF">DM48_5173</name>
</gene>
<comment type="caution">
    <text evidence="2">The sequence shown here is derived from an EMBL/GenBank/DDBJ whole genome shotgun (WGS) entry which is preliminary data.</text>
</comment>
<sequence length="56" mass="5954">MMKDHPKDHVEQNRREQDRAANQLGAGFGSAHSKGGGKGAKLPPVPSDKSKGDSKN</sequence>
<dbReference type="KEGG" id="bgo:BM43_471"/>
<reference evidence="2 3" key="1">
    <citation type="submission" date="2014-04" db="EMBL/GenBank/DDBJ databases">
        <authorList>
            <person name="Bishop-Lilly K.A."/>
            <person name="Broomall S.M."/>
            <person name="Chain P.S."/>
            <person name="Chertkov O."/>
            <person name="Coyne S.R."/>
            <person name="Daligault H.E."/>
            <person name="Davenport K.W."/>
            <person name="Erkkila T."/>
            <person name="Frey K.G."/>
            <person name="Gibbons H.S."/>
            <person name="Gu W."/>
            <person name="Jaissle J."/>
            <person name="Johnson S.L."/>
            <person name="Koroleva G.I."/>
            <person name="Ladner J.T."/>
            <person name="Lo C.-C."/>
            <person name="Minogue T.D."/>
            <person name="Munk C."/>
            <person name="Palacios G.F."/>
            <person name="Redden C.L."/>
            <person name="Rosenzweig C.N."/>
            <person name="Scholz M.B."/>
            <person name="Teshima H."/>
            <person name="Xu Y."/>
        </authorList>
    </citation>
    <scope>NUCLEOTIDE SEQUENCE [LARGE SCALE GENOMIC DNA]</scope>
    <source>
        <strain evidence="3">gladioli</strain>
    </source>
</reference>
<evidence type="ECO:0008006" key="4">
    <source>
        <dbReference type="Google" id="ProtNLM"/>
    </source>
</evidence>
<dbReference type="AlphaFoldDB" id="A0AAW3FAI1"/>
<accession>A0AAW3FAI1</accession>
<feature type="compositionally biased region" description="Basic and acidic residues" evidence="1">
    <location>
        <begin position="1"/>
        <end position="19"/>
    </location>
</feature>
<protein>
    <recommendedName>
        <fullName evidence="4">Stress-induced protein</fullName>
    </recommendedName>
</protein>
<name>A0AAW3FAI1_BURGA</name>
<evidence type="ECO:0000313" key="2">
    <source>
        <dbReference type="EMBL" id="KGC18047.1"/>
    </source>
</evidence>
<evidence type="ECO:0000256" key="1">
    <source>
        <dbReference type="SAM" id="MobiDB-lite"/>
    </source>
</evidence>
<organism evidence="2 3">
    <name type="scientific">Burkholderia gladioli</name>
    <name type="common">Pseudomonas marginata</name>
    <name type="synonym">Phytomonas marginata</name>
    <dbReference type="NCBI Taxonomy" id="28095"/>
    <lineage>
        <taxon>Bacteria</taxon>
        <taxon>Pseudomonadati</taxon>
        <taxon>Pseudomonadota</taxon>
        <taxon>Betaproteobacteria</taxon>
        <taxon>Burkholderiales</taxon>
        <taxon>Burkholderiaceae</taxon>
        <taxon>Burkholderia</taxon>
    </lineage>
</organism>
<evidence type="ECO:0000313" key="3">
    <source>
        <dbReference type="Proteomes" id="UP000029590"/>
    </source>
</evidence>